<gene>
    <name evidence="8" type="ORF">ATEG_03335</name>
</gene>
<dbReference type="STRING" id="341663.Q0CSJ9"/>
<feature type="region of interest" description="Disordered" evidence="6">
    <location>
        <begin position="617"/>
        <end position="744"/>
    </location>
</feature>
<evidence type="ECO:0000256" key="5">
    <source>
        <dbReference type="ARBA" id="ARBA00023254"/>
    </source>
</evidence>
<evidence type="ECO:0000259" key="7">
    <source>
        <dbReference type="PROSITE" id="PS50815"/>
    </source>
</evidence>
<keyword evidence="3" id="KW-0158">Chromosome</keyword>
<dbReference type="Proteomes" id="UP000007963">
    <property type="component" value="Unassembled WGS sequence"/>
</dbReference>
<name>Q0CSJ9_ASPTN</name>
<dbReference type="InterPro" id="IPR003511">
    <property type="entry name" value="HORMA_dom"/>
</dbReference>
<dbReference type="PANTHER" id="PTHR48225">
    <property type="entry name" value="HORMA DOMAIN-CONTAINING PROTEIN 1"/>
    <property type="match status" value="1"/>
</dbReference>
<evidence type="ECO:0000256" key="4">
    <source>
        <dbReference type="ARBA" id="ARBA00023242"/>
    </source>
</evidence>
<feature type="region of interest" description="Disordered" evidence="6">
    <location>
        <begin position="23"/>
        <end position="47"/>
    </location>
</feature>
<evidence type="ECO:0000256" key="6">
    <source>
        <dbReference type="SAM" id="MobiDB-lite"/>
    </source>
</evidence>
<dbReference type="Pfam" id="PF02301">
    <property type="entry name" value="HORMA"/>
    <property type="match status" value="1"/>
</dbReference>
<dbReference type="GO" id="GO:0007130">
    <property type="term" value="P:synaptonemal complex assembly"/>
    <property type="evidence" value="ECO:0007669"/>
    <property type="project" value="TreeGrafter"/>
</dbReference>
<sequence length="744" mass="82710">MVRIKFTGPAAVQPVQVQKTVPKSASSVQAKNRTEFQRPTELTNQESLSLKQQQSLEMVQIMLHVSVGGWALHVLCAKFLIGHLREFLPLPCFEDRDLKEAQKEHKLSYREFIDKPSHPEDSQSSSTAPFGSGRRGQPLKVIVRGADSKADMILNALETGIFDALRRNVLEAIQLTILVDKDAPENVLESYTFSFKYTGVSGNMNTCLQSLTIDPVGCTADMKSAQTARVGLETIVRRLITLSAFLPVLPNKRNLGIHLFYTDDCPPDYEPPGFSAAKSDTIKYPFDANWRKESQSCGFMDSGWHTVGLRVTSLKWTGPECEGSEAPPRIPAQLKYSDVVRRADDIECPDAIEALAATGDAPLGRQMSAGSFQGTSQDLRILERLKSMLGHSYSADSDYVPTQPMNHEATLGQPNFVALEKGEKFVLNERKAREIKEHLHSQMPLPNNVELQNVEAIKCQCGWNGQEAAMIECGFCHTRQHLLCYGFRDATDPRIPKTHACYQCLLEPNEPHLLSEMTTLVLLRRALKIIVDEGYPKKTSLFTQKLHCNGRTTVQITDLLKKRGFIRPTPGYKAKGFVRKGLPKFGLVPSDDVYRRMEREIFEPMLKIHNHYTRQAADVTPEGPGMIISYEHGSFEKPGSHASTIPAESDKAATADGEPEKLGDRERLKRKGEPLEGNGDESNQLDDLDKALQKSAALASGASDEKTSVPTEVGESDRKRRKISNYPDPIDVGAETTDNESMCV</sequence>
<feature type="compositionally biased region" description="Basic and acidic residues" evidence="6">
    <location>
        <begin position="648"/>
        <end position="674"/>
    </location>
</feature>
<dbReference type="AlphaFoldDB" id="Q0CSJ9"/>
<dbReference type="eggNOG" id="KOG1844">
    <property type="taxonomic scope" value="Eukaryota"/>
</dbReference>
<feature type="domain" description="HORMA" evidence="7">
    <location>
        <begin position="64"/>
        <end position="311"/>
    </location>
</feature>
<dbReference type="Gene3D" id="3.30.40.10">
    <property type="entry name" value="Zinc/RING finger domain, C3HC4 (zinc finger)"/>
    <property type="match status" value="1"/>
</dbReference>
<dbReference type="OrthoDB" id="1928087at2759"/>
<evidence type="ECO:0000256" key="2">
    <source>
        <dbReference type="ARBA" id="ARBA00004286"/>
    </source>
</evidence>
<dbReference type="HOGENOM" id="CLU_019753_0_0_1"/>
<dbReference type="InterPro" id="IPR051294">
    <property type="entry name" value="HORMA_MeioticProgression"/>
</dbReference>
<dbReference type="GO" id="GO:0051598">
    <property type="term" value="P:meiotic recombination checkpoint signaling"/>
    <property type="evidence" value="ECO:0007669"/>
    <property type="project" value="TreeGrafter"/>
</dbReference>
<proteinExistence type="predicted"/>
<dbReference type="InterPro" id="IPR011011">
    <property type="entry name" value="Znf_FYVE_PHD"/>
</dbReference>
<dbReference type="EMBL" id="CH476597">
    <property type="protein sequence ID" value="EAU36609.1"/>
    <property type="molecule type" value="Genomic_DNA"/>
</dbReference>
<dbReference type="GO" id="GO:0005634">
    <property type="term" value="C:nucleus"/>
    <property type="evidence" value="ECO:0007669"/>
    <property type="project" value="UniProtKB-SubCell"/>
</dbReference>
<protein>
    <recommendedName>
        <fullName evidence="7">HORMA domain-containing protein</fullName>
    </recommendedName>
</protein>
<keyword evidence="5" id="KW-0469">Meiosis</keyword>
<keyword evidence="4" id="KW-0539">Nucleus</keyword>
<evidence type="ECO:0000313" key="8">
    <source>
        <dbReference type="EMBL" id="EAU36609.1"/>
    </source>
</evidence>
<dbReference type="InterPro" id="IPR013083">
    <property type="entry name" value="Znf_RING/FYVE/PHD"/>
</dbReference>
<dbReference type="GeneID" id="4317558"/>
<dbReference type="GO" id="GO:0005694">
    <property type="term" value="C:chromosome"/>
    <property type="evidence" value="ECO:0007669"/>
    <property type="project" value="UniProtKB-SubCell"/>
</dbReference>
<dbReference type="Gene3D" id="3.30.900.10">
    <property type="entry name" value="HORMA domain"/>
    <property type="match status" value="1"/>
</dbReference>
<evidence type="ECO:0000256" key="3">
    <source>
        <dbReference type="ARBA" id="ARBA00022454"/>
    </source>
</evidence>
<accession>Q0CSJ9</accession>
<dbReference type="PROSITE" id="PS50815">
    <property type="entry name" value="HORMA"/>
    <property type="match status" value="1"/>
</dbReference>
<comment type="subcellular location">
    <subcellularLocation>
        <location evidence="2">Chromosome</location>
    </subcellularLocation>
    <subcellularLocation>
        <location evidence="1">Nucleus</location>
    </subcellularLocation>
</comment>
<dbReference type="VEuPathDB" id="FungiDB:ATEG_03335"/>
<dbReference type="SUPFAM" id="SSF57903">
    <property type="entry name" value="FYVE/PHD zinc finger"/>
    <property type="match status" value="1"/>
</dbReference>
<feature type="region of interest" description="Disordered" evidence="6">
    <location>
        <begin position="113"/>
        <end position="134"/>
    </location>
</feature>
<dbReference type="PANTHER" id="PTHR48225:SF7">
    <property type="entry name" value="MEIOSIS-SPECIFIC PROTEIN HOP1"/>
    <property type="match status" value="1"/>
</dbReference>
<organism evidence="8 9">
    <name type="scientific">Aspergillus terreus (strain NIH 2624 / FGSC A1156)</name>
    <dbReference type="NCBI Taxonomy" id="341663"/>
    <lineage>
        <taxon>Eukaryota</taxon>
        <taxon>Fungi</taxon>
        <taxon>Dikarya</taxon>
        <taxon>Ascomycota</taxon>
        <taxon>Pezizomycotina</taxon>
        <taxon>Eurotiomycetes</taxon>
        <taxon>Eurotiomycetidae</taxon>
        <taxon>Eurotiales</taxon>
        <taxon>Aspergillaceae</taxon>
        <taxon>Aspergillus</taxon>
        <taxon>Aspergillus subgen. Circumdati</taxon>
    </lineage>
</organism>
<dbReference type="SUPFAM" id="SSF56019">
    <property type="entry name" value="The spindle assembly checkpoint protein mad2"/>
    <property type="match status" value="1"/>
</dbReference>
<dbReference type="eggNOG" id="KOG4652">
    <property type="taxonomic scope" value="Eukaryota"/>
</dbReference>
<evidence type="ECO:0000313" key="9">
    <source>
        <dbReference type="Proteomes" id="UP000007963"/>
    </source>
</evidence>
<dbReference type="InterPro" id="IPR036570">
    <property type="entry name" value="HORMA_dom_sf"/>
</dbReference>
<dbReference type="RefSeq" id="XP_001212513.1">
    <property type="nucleotide sequence ID" value="XM_001212513.1"/>
</dbReference>
<reference evidence="9" key="1">
    <citation type="submission" date="2005-09" db="EMBL/GenBank/DDBJ databases">
        <title>Annotation of the Aspergillus terreus NIH2624 genome.</title>
        <authorList>
            <person name="Birren B.W."/>
            <person name="Lander E.S."/>
            <person name="Galagan J.E."/>
            <person name="Nusbaum C."/>
            <person name="Devon K."/>
            <person name="Henn M."/>
            <person name="Ma L.-J."/>
            <person name="Jaffe D.B."/>
            <person name="Butler J."/>
            <person name="Alvarez P."/>
            <person name="Gnerre S."/>
            <person name="Grabherr M."/>
            <person name="Kleber M."/>
            <person name="Mauceli E.W."/>
            <person name="Brockman W."/>
            <person name="Rounsley S."/>
            <person name="Young S.K."/>
            <person name="LaButti K."/>
            <person name="Pushparaj V."/>
            <person name="DeCaprio D."/>
            <person name="Crawford M."/>
            <person name="Koehrsen M."/>
            <person name="Engels R."/>
            <person name="Montgomery P."/>
            <person name="Pearson M."/>
            <person name="Howarth C."/>
            <person name="Larson L."/>
            <person name="Luoma S."/>
            <person name="White J."/>
            <person name="Alvarado L."/>
            <person name="Kodira C.D."/>
            <person name="Zeng Q."/>
            <person name="Oleary S."/>
            <person name="Yandava C."/>
            <person name="Denning D.W."/>
            <person name="Nierman W.C."/>
            <person name="Milne T."/>
            <person name="Madden K."/>
        </authorList>
    </citation>
    <scope>NUCLEOTIDE SEQUENCE [LARGE SCALE GENOMIC DNA]</scope>
    <source>
        <strain evidence="9">NIH 2624 / FGSC A1156</strain>
    </source>
</reference>
<evidence type="ECO:0000256" key="1">
    <source>
        <dbReference type="ARBA" id="ARBA00004123"/>
    </source>
</evidence>
<dbReference type="OMA" id="HACYQCL"/>